<dbReference type="RefSeq" id="WP_101010688.1">
    <property type="nucleotide sequence ID" value="NZ_FRFC01000005.1"/>
</dbReference>
<proteinExistence type="predicted"/>
<accession>A0A2H1EJ65</accession>
<gene>
    <name evidence="2" type="ORF">NSIN_40079</name>
</gene>
<keyword evidence="3" id="KW-1185">Reference proteome</keyword>
<dbReference type="GO" id="GO:0006021">
    <property type="term" value="P:inositol biosynthetic process"/>
    <property type="evidence" value="ECO:0007669"/>
    <property type="project" value="TreeGrafter"/>
</dbReference>
<protein>
    <submittedName>
        <fullName evidence="2">Putative myo-inositol-1-phosphate synthase</fullName>
    </submittedName>
</protein>
<dbReference type="Proteomes" id="UP000232412">
    <property type="component" value="Unassembled WGS sequence"/>
</dbReference>
<evidence type="ECO:0000313" key="2">
    <source>
        <dbReference type="EMBL" id="SHO47391.1"/>
    </source>
</evidence>
<dbReference type="PANTHER" id="PTHR43125">
    <property type="entry name" value="INOSITOL-3-PHOSPHATE SYNTHASE"/>
    <property type="match status" value="1"/>
</dbReference>
<reference evidence="3" key="1">
    <citation type="submission" date="2016-12" db="EMBL/GenBank/DDBJ databases">
        <authorList>
            <person name="Herbold C."/>
        </authorList>
    </citation>
    <scope>NUCLEOTIDE SEQUENCE [LARGE SCALE GENOMIC DNA]</scope>
</reference>
<dbReference type="EMBL" id="FRFC01000005">
    <property type="protein sequence ID" value="SHO47391.1"/>
    <property type="molecule type" value="Genomic_DNA"/>
</dbReference>
<dbReference type="SUPFAM" id="SSF51735">
    <property type="entry name" value="NAD(P)-binding Rossmann-fold domains"/>
    <property type="match status" value="1"/>
</dbReference>
<dbReference type="Gene3D" id="3.40.50.720">
    <property type="entry name" value="NAD(P)-binding Rossmann-like Domain"/>
    <property type="match status" value="2"/>
</dbReference>
<feature type="domain" description="Myo-inositol-1-phosphate synthase GAPDH-like" evidence="1">
    <location>
        <begin position="178"/>
        <end position="283"/>
    </location>
</feature>
<dbReference type="Pfam" id="PF01658">
    <property type="entry name" value="Inos-1-P_synth"/>
    <property type="match status" value="1"/>
</dbReference>
<evidence type="ECO:0000259" key="1">
    <source>
        <dbReference type="Pfam" id="PF01658"/>
    </source>
</evidence>
<dbReference type="OrthoDB" id="80661at2157"/>
<evidence type="ECO:0000313" key="3">
    <source>
        <dbReference type="Proteomes" id="UP000232412"/>
    </source>
</evidence>
<dbReference type="AlphaFoldDB" id="A0A2H1EJ65"/>
<dbReference type="PANTHER" id="PTHR43125:SF1">
    <property type="entry name" value="INOSITOL-3-PHOSPHATE SYNTHASE"/>
    <property type="match status" value="1"/>
</dbReference>
<dbReference type="GO" id="GO:0004512">
    <property type="term" value="F:inositol-3-phosphate synthase activity"/>
    <property type="evidence" value="ECO:0007669"/>
    <property type="project" value="TreeGrafter"/>
</dbReference>
<organism evidence="2 3">
    <name type="scientific">Nitrosotalea sinensis</name>
    <dbReference type="NCBI Taxonomy" id="1499975"/>
    <lineage>
        <taxon>Archaea</taxon>
        <taxon>Nitrososphaerota</taxon>
        <taxon>Nitrososphaeria</taxon>
        <taxon>Nitrosotaleales</taxon>
        <taxon>Nitrosotaleaceae</taxon>
        <taxon>Nitrosotalea</taxon>
    </lineage>
</organism>
<dbReference type="SUPFAM" id="SSF55347">
    <property type="entry name" value="Glyceraldehyde-3-phosphate dehydrogenase-like, C-terminal domain"/>
    <property type="match status" value="1"/>
</dbReference>
<sequence>MSDKISLAIVGMGNVSTTLVKGFEFYKNSIQGLWHPKIGGLTLNDFTISAIYDVDASKVGKNISNLVKESKSEYGNLVIQPGILEDAIPPHISQKGQARSSSYDEFVNSLKKIKPDFLVNLISSGMEKSSEKYAKAALDAGCSFFNATAAKTATDQTRKAFESKGIMILGDDLMSQFGGTAFHRGMIDFMASRGILLHKAYQLDVGGNQDTQNTMAEEIRERKRQIKTESIAIESPVPFMSTAGTTEYAEQLGDSRVSYYWMEARGFLGSPVELDLSLRTNDSTNGCNVIVDAIRAAKKAISNKDFTKSEIISAYAFKNPPKKMHIRECIKAFEDTFAN</sequence>
<dbReference type="InterPro" id="IPR036291">
    <property type="entry name" value="NAD(P)-bd_dom_sf"/>
</dbReference>
<dbReference type="InterPro" id="IPR052199">
    <property type="entry name" value="MIPS"/>
</dbReference>
<dbReference type="InterPro" id="IPR013021">
    <property type="entry name" value="Myo-inos-1-P_Synthase_GAPDH"/>
</dbReference>
<name>A0A2H1EJ65_9ARCH</name>